<proteinExistence type="predicted"/>
<keyword evidence="2" id="KW-1185">Reference proteome</keyword>
<reference evidence="1 2" key="1">
    <citation type="journal article" date="2024" name="G3 (Bethesda)">
        <title>Genome assembly of Hibiscus sabdariffa L. provides insights into metabolisms of medicinal natural products.</title>
        <authorList>
            <person name="Kim T."/>
        </authorList>
    </citation>
    <scope>NUCLEOTIDE SEQUENCE [LARGE SCALE GENOMIC DNA]</scope>
    <source>
        <strain evidence="1">TK-2024</strain>
        <tissue evidence="1">Old leaves</tissue>
    </source>
</reference>
<dbReference type="Proteomes" id="UP001472677">
    <property type="component" value="Unassembled WGS sequence"/>
</dbReference>
<dbReference type="EMBL" id="JBBPBM010000262">
    <property type="protein sequence ID" value="KAK8498423.1"/>
    <property type="molecule type" value="Genomic_DNA"/>
</dbReference>
<comment type="caution">
    <text evidence="1">The sequence shown here is derived from an EMBL/GenBank/DDBJ whole genome shotgun (WGS) entry which is preliminary data.</text>
</comment>
<accession>A0ABR2AWN5</accession>
<protein>
    <submittedName>
        <fullName evidence="1">Uncharacterized protein</fullName>
    </submittedName>
</protein>
<sequence length="130" mass="14159">MMVYLQKKSLTDCCHDSTSISITKIAASPHDEPPILSTHVGSGDELSQALPPFGLEQEEGDDVVLMAIISPAKTIGRTNPELSFISCFLLRTTETEGPQQPEPMPWLLLFAMPGGVGLREYTYQPLLLAS</sequence>
<evidence type="ECO:0000313" key="2">
    <source>
        <dbReference type="Proteomes" id="UP001472677"/>
    </source>
</evidence>
<name>A0ABR2AWN5_9ROSI</name>
<evidence type="ECO:0000313" key="1">
    <source>
        <dbReference type="EMBL" id="KAK8498423.1"/>
    </source>
</evidence>
<gene>
    <name evidence="1" type="ORF">V6N12_073454</name>
</gene>
<organism evidence="1 2">
    <name type="scientific">Hibiscus sabdariffa</name>
    <name type="common">roselle</name>
    <dbReference type="NCBI Taxonomy" id="183260"/>
    <lineage>
        <taxon>Eukaryota</taxon>
        <taxon>Viridiplantae</taxon>
        <taxon>Streptophyta</taxon>
        <taxon>Embryophyta</taxon>
        <taxon>Tracheophyta</taxon>
        <taxon>Spermatophyta</taxon>
        <taxon>Magnoliopsida</taxon>
        <taxon>eudicotyledons</taxon>
        <taxon>Gunneridae</taxon>
        <taxon>Pentapetalae</taxon>
        <taxon>rosids</taxon>
        <taxon>malvids</taxon>
        <taxon>Malvales</taxon>
        <taxon>Malvaceae</taxon>
        <taxon>Malvoideae</taxon>
        <taxon>Hibiscus</taxon>
    </lineage>
</organism>